<protein>
    <recommendedName>
        <fullName evidence="4">DUF349 domain-containing protein</fullName>
    </recommendedName>
</protein>
<proteinExistence type="predicted"/>
<evidence type="ECO:0000256" key="1">
    <source>
        <dbReference type="SAM" id="MobiDB-lite"/>
    </source>
</evidence>
<accession>A0ABQ2DNN0</accession>
<gene>
    <name evidence="2" type="ORF">GCM10007173_25460</name>
</gene>
<organism evidence="2 3">
    <name type="scientific">Glutamicibacter ardleyensis</name>
    <dbReference type="NCBI Taxonomy" id="225894"/>
    <lineage>
        <taxon>Bacteria</taxon>
        <taxon>Bacillati</taxon>
        <taxon>Actinomycetota</taxon>
        <taxon>Actinomycetes</taxon>
        <taxon>Micrococcales</taxon>
        <taxon>Micrococcaceae</taxon>
        <taxon>Glutamicibacter</taxon>
    </lineage>
</organism>
<reference evidence="3" key="1">
    <citation type="journal article" date="2019" name="Int. J. Syst. Evol. Microbiol.">
        <title>The Global Catalogue of Microorganisms (GCM) 10K type strain sequencing project: providing services to taxonomists for standard genome sequencing and annotation.</title>
        <authorList>
            <consortium name="The Broad Institute Genomics Platform"/>
            <consortium name="The Broad Institute Genome Sequencing Center for Infectious Disease"/>
            <person name="Wu L."/>
            <person name="Ma J."/>
        </authorList>
    </citation>
    <scope>NUCLEOTIDE SEQUENCE [LARGE SCALE GENOMIC DNA]</scope>
    <source>
        <strain evidence="3">CGMCC 1.3685</strain>
    </source>
</reference>
<name>A0ABQ2DNN0_9MICC</name>
<feature type="region of interest" description="Disordered" evidence="1">
    <location>
        <begin position="1"/>
        <end position="22"/>
    </location>
</feature>
<dbReference type="Pfam" id="PF03993">
    <property type="entry name" value="DUF349"/>
    <property type="match status" value="3"/>
</dbReference>
<evidence type="ECO:0000313" key="2">
    <source>
        <dbReference type="EMBL" id="GGJ65494.1"/>
    </source>
</evidence>
<dbReference type="InterPro" id="IPR007139">
    <property type="entry name" value="DUF349"/>
</dbReference>
<dbReference type="Proteomes" id="UP000606115">
    <property type="component" value="Unassembled WGS sequence"/>
</dbReference>
<dbReference type="RefSeq" id="WP_096257779.1">
    <property type="nucleotide sequence ID" value="NZ_BMKX01000006.1"/>
</dbReference>
<feature type="compositionally biased region" description="Basic and acidic residues" evidence="1">
    <location>
        <begin position="378"/>
        <end position="395"/>
    </location>
</feature>
<evidence type="ECO:0000313" key="3">
    <source>
        <dbReference type="Proteomes" id="UP000606115"/>
    </source>
</evidence>
<sequence>MTTSQKSDDSPNIPLPQAHKPVAKQVVAQPVDHSTPLEEAAKFARVTDDGHVFVIIDGAEHPVGQYPDATKDEALAYFVRKYDDVLSQLMLLEQRVSAKAPSGDMPKTLDTLAATVAERHLVGDIPKLEARIAAARTAVSALAGEQRQVTEAARAEQLKVREALVEQAEALAEKRPEQIQWKTASTAMNELFETWKGTQRSAVRLPRATEDALWKRFRAARTTFDRHRRAYFSQLDATNAQAKSAKEELISRAEALQSSTDWAGTAAEYRKLMDEWKKSRRASRKDDDALWSRFRASQDVFFQARAAENAKVDAEYGENLIVKEALLEEARALVPVKDLSITKQKLDSIRSRWEVAGKVPRADLQRVESALRQVEEAVKGAEEEQWRRSNPETKARSNSMLSQLQDTIAALEDDLEAAKKQGNAKRIAKAQEALEARQMWLNTLEKSAADLD</sequence>
<feature type="region of interest" description="Disordered" evidence="1">
    <location>
        <begin position="378"/>
        <end position="400"/>
    </location>
</feature>
<comment type="caution">
    <text evidence="2">The sequence shown here is derived from an EMBL/GenBank/DDBJ whole genome shotgun (WGS) entry which is preliminary data.</text>
</comment>
<dbReference type="EMBL" id="BMKX01000006">
    <property type="protein sequence ID" value="GGJ65494.1"/>
    <property type="molecule type" value="Genomic_DNA"/>
</dbReference>
<dbReference type="GeneID" id="303304898"/>
<evidence type="ECO:0008006" key="4">
    <source>
        <dbReference type="Google" id="ProtNLM"/>
    </source>
</evidence>
<keyword evidence="3" id="KW-1185">Reference proteome</keyword>